<name>A0A3M4S807_9PSED</name>
<reference evidence="1 2" key="1">
    <citation type="submission" date="2018-08" db="EMBL/GenBank/DDBJ databases">
        <title>Recombination of ecologically and evolutionarily significant loci maintains genetic cohesion in the Pseudomonas syringae species complex.</title>
        <authorList>
            <person name="Dillon M."/>
            <person name="Thakur S."/>
            <person name="Almeida R.N.D."/>
            <person name="Weir B.S."/>
            <person name="Guttman D.S."/>
        </authorList>
    </citation>
    <scope>NUCLEOTIDE SEQUENCE [LARGE SCALE GENOMIC DNA]</scope>
    <source>
        <strain evidence="1 2">ICMP 8670</strain>
    </source>
</reference>
<evidence type="ECO:0000313" key="2">
    <source>
        <dbReference type="Proteomes" id="UP000276615"/>
    </source>
</evidence>
<gene>
    <name evidence="1" type="ORF">ALP92_04454</name>
</gene>
<dbReference type="EMBL" id="RBRQ01000131">
    <property type="protein sequence ID" value="RMR11084.1"/>
    <property type="molecule type" value="Genomic_DNA"/>
</dbReference>
<accession>A0A3M4S807</accession>
<organism evidence="1 2">
    <name type="scientific">Pseudomonas syringae pv. primulae</name>
    <dbReference type="NCBI Taxonomy" id="251707"/>
    <lineage>
        <taxon>Bacteria</taxon>
        <taxon>Pseudomonadati</taxon>
        <taxon>Pseudomonadota</taxon>
        <taxon>Gammaproteobacteria</taxon>
        <taxon>Pseudomonadales</taxon>
        <taxon>Pseudomonadaceae</taxon>
        <taxon>Pseudomonas</taxon>
    </lineage>
</organism>
<dbReference type="Proteomes" id="UP000276615">
    <property type="component" value="Unassembled WGS sequence"/>
</dbReference>
<evidence type="ECO:0000313" key="1">
    <source>
        <dbReference type="EMBL" id="RMR11084.1"/>
    </source>
</evidence>
<sequence length="209" mass="22831">MTVLQRVIGGFAVLVVLLLAMAGISYQSTHSISERISIITGQSAPLSRAASELYVHVLRANQALLGILVSTDPKQIDEGKQPFNDSMSRFNQLLDNIPAYTGDRAELRDNLNQQRQLSAAYVEQAQTLIASHRQHVLQVLQSRVLQGYSSSEGAQLTGFLRDYIARERTTGSSENVAAAEKLLLEVGKSYEGLAAHAATPDIQTLQRVL</sequence>
<feature type="non-terminal residue" evidence="1">
    <location>
        <position position="209"/>
    </location>
</feature>
<comment type="caution">
    <text evidence="1">The sequence shown here is derived from an EMBL/GenBank/DDBJ whole genome shotgun (WGS) entry which is preliminary data.</text>
</comment>
<proteinExistence type="predicted"/>
<dbReference type="AlphaFoldDB" id="A0A3M4S807"/>
<protein>
    <submittedName>
        <fullName evidence="1">Methyl-accepting chemotaxis protein</fullName>
    </submittedName>
</protein>